<keyword evidence="3" id="KW-1185">Reference proteome</keyword>
<proteinExistence type="predicted"/>
<dbReference type="InterPro" id="IPR023376">
    <property type="entry name" value="YqcC-like_dom"/>
</dbReference>
<dbReference type="Pfam" id="PF04287">
    <property type="entry name" value="DUF446"/>
    <property type="match status" value="1"/>
</dbReference>
<protein>
    <recommendedName>
        <fullName evidence="1">YqcC-like domain-containing protein</fullName>
    </recommendedName>
</protein>
<dbReference type="OrthoDB" id="8794567at2"/>
<organism evidence="2 3">
    <name type="scientific">Vibrio tapetis subsp. tapetis</name>
    <dbReference type="NCBI Taxonomy" id="1671868"/>
    <lineage>
        <taxon>Bacteria</taxon>
        <taxon>Pseudomonadati</taxon>
        <taxon>Pseudomonadota</taxon>
        <taxon>Gammaproteobacteria</taxon>
        <taxon>Vibrionales</taxon>
        <taxon>Vibrionaceae</taxon>
        <taxon>Vibrio</taxon>
    </lineage>
</organism>
<evidence type="ECO:0000313" key="2">
    <source>
        <dbReference type="EMBL" id="SON50329.1"/>
    </source>
</evidence>
<evidence type="ECO:0000259" key="1">
    <source>
        <dbReference type="Pfam" id="PF04287"/>
    </source>
</evidence>
<dbReference type="GO" id="GO:0044010">
    <property type="term" value="P:single-species biofilm formation"/>
    <property type="evidence" value="ECO:0007669"/>
    <property type="project" value="TreeGrafter"/>
</dbReference>
<gene>
    <name evidence="2" type="ORF">VTAP4600_A2350</name>
</gene>
<dbReference type="EMBL" id="LT960611">
    <property type="protein sequence ID" value="SON50329.1"/>
    <property type="molecule type" value="Genomic_DNA"/>
</dbReference>
<dbReference type="Proteomes" id="UP000235828">
    <property type="component" value="Chromosome A"/>
</dbReference>
<dbReference type="PIRSF" id="PIRSF006257">
    <property type="entry name" value="UCP006257"/>
    <property type="match status" value="1"/>
</dbReference>
<evidence type="ECO:0000313" key="3">
    <source>
        <dbReference type="Proteomes" id="UP000235828"/>
    </source>
</evidence>
<dbReference type="AlphaFoldDB" id="A0A2N8ZEK0"/>
<sequence length="106" mass="12013">MPTQHQVSALLAQLETQMSALQLWQASSPSQAALSSEQPFAIDTLEPNEWLQWIFIVRINALIEQKQPLPTGFEILPYFEQVGKNQPEMETLLQTISQLDKAFTPC</sequence>
<accession>A0A2N8ZEK0</accession>
<dbReference type="SUPFAM" id="SSF158452">
    <property type="entry name" value="YqcC-like"/>
    <property type="match status" value="1"/>
</dbReference>
<dbReference type="PANTHER" id="PTHR39586:SF1">
    <property type="entry name" value="CYTOPLASMIC PROTEIN"/>
    <property type="match status" value="1"/>
</dbReference>
<dbReference type="PANTHER" id="PTHR39586">
    <property type="entry name" value="CYTOPLASMIC PROTEIN-RELATED"/>
    <property type="match status" value="1"/>
</dbReference>
<dbReference type="Gene3D" id="1.20.1440.40">
    <property type="entry name" value="YqcC-like"/>
    <property type="match status" value="1"/>
</dbReference>
<reference evidence="2 3" key="1">
    <citation type="submission" date="2017-10" db="EMBL/GenBank/DDBJ databases">
        <authorList>
            <person name="Banno H."/>
            <person name="Chua N.-H."/>
        </authorList>
    </citation>
    <scope>NUCLEOTIDE SEQUENCE [LARGE SCALE GENOMIC DNA]</scope>
    <source>
        <strain evidence="2">Vibrio tapetis CECT4600</strain>
    </source>
</reference>
<dbReference type="InterPro" id="IPR036814">
    <property type="entry name" value="YqcC-like_sf"/>
</dbReference>
<dbReference type="InterPro" id="IPR007384">
    <property type="entry name" value="UCP006257"/>
</dbReference>
<feature type="domain" description="YqcC-like" evidence="1">
    <location>
        <begin position="6"/>
        <end position="101"/>
    </location>
</feature>
<name>A0A2N8ZEK0_9VIBR</name>
<dbReference type="RefSeq" id="WP_102523963.1">
    <property type="nucleotide sequence ID" value="NZ_LT960611.1"/>
</dbReference>
<dbReference type="KEGG" id="vta:A2350"/>